<dbReference type="PRINTS" id="PR00364">
    <property type="entry name" value="DISEASERSIST"/>
</dbReference>
<keyword evidence="2" id="KW-0677">Repeat</keyword>
<evidence type="ECO:0000259" key="6">
    <source>
        <dbReference type="Pfam" id="PF00931"/>
    </source>
</evidence>
<feature type="coiled-coil region" evidence="5">
    <location>
        <begin position="26"/>
        <end position="88"/>
    </location>
</feature>
<dbReference type="OMA" id="MINICPK"/>
<feature type="domain" description="NB-ARC" evidence="6">
    <location>
        <begin position="188"/>
        <end position="267"/>
    </location>
</feature>
<dbReference type="EMBL" id="KI392596">
    <property type="protein sequence ID" value="ERN12924.1"/>
    <property type="molecule type" value="Genomic_DNA"/>
</dbReference>
<keyword evidence="4" id="KW-0067">ATP-binding</keyword>
<dbReference type="PANTHER" id="PTHR33463:SF204">
    <property type="entry name" value="NB-ARC DOMAIN-CONTAINING PROTEIN"/>
    <property type="match status" value="1"/>
</dbReference>
<dbReference type="GO" id="GO:0006952">
    <property type="term" value="P:defense response"/>
    <property type="evidence" value="ECO:0007669"/>
    <property type="project" value="UniProtKB-KW"/>
</dbReference>
<dbReference type="eggNOG" id="KOG4658">
    <property type="taxonomic scope" value="Eukaryota"/>
</dbReference>
<gene>
    <name evidence="8" type="ORF">AMTR_s00050p00210650</name>
</gene>
<evidence type="ECO:0000259" key="7">
    <source>
        <dbReference type="Pfam" id="PF23598"/>
    </source>
</evidence>
<dbReference type="InterPro" id="IPR050905">
    <property type="entry name" value="Plant_NBS-LRR"/>
</dbReference>
<dbReference type="Gene3D" id="1.10.8.430">
    <property type="entry name" value="Helical domain of apoptotic protease-activating factors"/>
    <property type="match status" value="1"/>
</dbReference>
<dbReference type="GO" id="GO:0043531">
    <property type="term" value="F:ADP binding"/>
    <property type="evidence" value="ECO:0007669"/>
    <property type="project" value="InterPro"/>
</dbReference>
<dbReference type="GO" id="GO:0005524">
    <property type="term" value="F:ATP binding"/>
    <property type="evidence" value="ECO:0007669"/>
    <property type="project" value="UniProtKB-KW"/>
</dbReference>
<sequence length="844" mass="94460">MTLSVSLGDIVTKYVCDPICGQIPYLLKHKRNVEELTEAIDELTSKPNDIQREVATLTGAGKINTCQINQWLEAVGEIEEEATRIKDEYEQGRTCLRGLGTNYWSSYRLSKRAVKLKIKADRQCEKLFERLAITPPPESAIDLETGTIEDQPTAKHTKEEVLNYIADDRISVIGVYGMGGIGKTTLMENLLNVLRTKRYLIILDDMWKRLDLKEIGIPQPKKQDGCKIVVESRRKDVCHNMQAECIVEVKKLSDEEAWSLFLNNAGHHISSQLTEPHARKVLKKCGGLPLAIITLARAMPSKESKEAWEDALRILNMSAAGLQGNEDLVAIPTNHFFECMPKLRVLDLCLTNIESLPYSVSHLVNLRVLILCRCKKLKKLPPTIGKLNQLQMLDLEGCTAIKELDSGLAELTNLIFLNLSAMSGLKSLPTGLLCSLVNLEYLNVFISGGLKWSTARSILEESWMSAWELTRLVCLSYPSICIKGVMDWDWLKLFPQRLLCLGLTDCTLTNDAFVASEESQSIEFFSFLNCKGMKGAPSPRLGYLEIKGSKDLECVMVGEEAKEHSFQSLEVTYLEMLPKLERICIGVPPHVCFAQKLEELSVVECMGMEEIIEENVEENGLTNLRSVTLVGLPKMVVIRNEVLAWESLELVAIVQGPMLKKLPYGLLIAKRLQAIVVERELLTGLDELEQGTIRSLRQLKIIEDMGFGVEVHPHMVDPNVEIPIVPSSIGDRLVDPNMEMPPGPSSLWEQEQGDPFEDEITKNVLPIEVSSSKGKQIVVCNTGVSPLKMEFGVFRSCPLVIRENSSQPLDEPVDVDAQSDVANSDRQDVWSFAFSDYEDEDVSE</sequence>
<evidence type="ECO:0000313" key="9">
    <source>
        <dbReference type="Proteomes" id="UP000017836"/>
    </source>
</evidence>
<evidence type="ECO:0000256" key="3">
    <source>
        <dbReference type="ARBA" id="ARBA00022821"/>
    </source>
</evidence>
<evidence type="ECO:0000256" key="5">
    <source>
        <dbReference type="SAM" id="Coils"/>
    </source>
</evidence>
<evidence type="ECO:0000256" key="2">
    <source>
        <dbReference type="ARBA" id="ARBA00022737"/>
    </source>
</evidence>
<name>W1PY08_AMBTC</name>
<dbReference type="InterPro" id="IPR027417">
    <property type="entry name" value="P-loop_NTPase"/>
</dbReference>
<keyword evidence="4" id="KW-0547">Nucleotide-binding</keyword>
<proteinExistence type="inferred from homology"/>
<dbReference type="Proteomes" id="UP000017836">
    <property type="component" value="Unassembled WGS sequence"/>
</dbReference>
<dbReference type="Pfam" id="PF23598">
    <property type="entry name" value="LRR_14"/>
    <property type="match status" value="1"/>
</dbReference>
<evidence type="ECO:0000256" key="4">
    <source>
        <dbReference type="ARBA" id="ARBA00022840"/>
    </source>
</evidence>
<dbReference type="HOGENOM" id="CLU_000427_4_0_1"/>
<dbReference type="InterPro" id="IPR032675">
    <property type="entry name" value="LRR_dom_sf"/>
</dbReference>
<dbReference type="Gramene" id="ERN12924">
    <property type="protein sequence ID" value="ERN12924"/>
    <property type="gene ID" value="AMTR_s00050p00210650"/>
</dbReference>
<reference evidence="9" key="1">
    <citation type="journal article" date="2013" name="Science">
        <title>The Amborella genome and the evolution of flowering plants.</title>
        <authorList>
            <consortium name="Amborella Genome Project"/>
        </authorList>
    </citation>
    <scope>NUCLEOTIDE SEQUENCE [LARGE SCALE GENOMIC DNA]</scope>
</reference>
<dbReference type="InterPro" id="IPR055414">
    <property type="entry name" value="LRR_R13L4/SHOC2-like"/>
</dbReference>
<evidence type="ECO:0000256" key="1">
    <source>
        <dbReference type="ARBA" id="ARBA00008894"/>
    </source>
</evidence>
<feature type="domain" description="Disease resistance R13L4/SHOC-2-like LRR" evidence="7">
    <location>
        <begin position="338"/>
        <end position="447"/>
    </location>
</feature>
<dbReference type="InterPro" id="IPR002182">
    <property type="entry name" value="NB-ARC"/>
</dbReference>
<protein>
    <submittedName>
        <fullName evidence="8">Uncharacterized protein</fullName>
    </submittedName>
</protein>
<keyword evidence="3" id="KW-0611">Plant defense</keyword>
<dbReference type="Pfam" id="PF00931">
    <property type="entry name" value="NB-ARC"/>
    <property type="match status" value="1"/>
</dbReference>
<accession>W1PY08</accession>
<dbReference type="SUPFAM" id="SSF52540">
    <property type="entry name" value="P-loop containing nucleoside triphosphate hydrolases"/>
    <property type="match status" value="1"/>
</dbReference>
<dbReference type="PANTHER" id="PTHR33463">
    <property type="entry name" value="NB-ARC DOMAIN-CONTAINING PROTEIN-RELATED"/>
    <property type="match status" value="1"/>
</dbReference>
<dbReference type="InterPro" id="IPR042197">
    <property type="entry name" value="Apaf_helical"/>
</dbReference>
<keyword evidence="9" id="KW-1185">Reference proteome</keyword>
<dbReference type="AlphaFoldDB" id="W1PY08"/>
<evidence type="ECO:0000313" key="8">
    <source>
        <dbReference type="EMBL" id="ERN12924.1"/>
    </source>
</evidence>
<organism evidence="8 9">
    <name type="scientific">Amborella trichopoda</name>
    <dbReference type="NCBI Taxonomy" id="13333"/>
    <lineage>
        <taxon>Eukaryota</taxon>
        <taxon>Viridiplantae</taxon>
        <taxon>Streptophyta</taxon>
        <taxon>Embryophyta</taxon>
        <taxon>Tracheophyta</taxon>
        <taxon>Spermatophyta</taxon>
        <taxon>Magnoliopsida</taxon>
        <taxon>Amborellales</taxon>
        <taxon>Amborellaceae</taxon>
        <taxon>Amborella</taxon>
    </lineage>
</organism>
<dbReference type="Gene3D" id="3.40.50.300">
    <property type="entry name" value="P-loop containing nucleotide triphosphate hydrolases"/>
    <property type="match status" value="2"/>
</dbReference>
<comment type="similarity">
    <text evidence="1">Belongs to the disease resistance NB-LRR family.</text>
</comment>
<keyword evidence="5" id="KW-0175">Coiled coil</keyword>
<dbReference type="Gene3D" id="3.80.10.10">
    <property type="entry name" value="Ribonuclease Inhibitor"/>
    <property type="match status" value="1"/>
</dbReference>
<dbReference type="SUPFAM" id="SSF52058">
    <property type="entry name" value="L domain-like"/>
    <property type="match status" value="1"/>
</dbReference>